<dbReference type="InterPro" id="IPR004942">
    <property type="entry name" value="Roadblock/LAMTOR2_dom"/>
</dbReference>
<dbReference type="OrthoDB" id="4652229at2"/>
<feature type="domain" description="Roadblock/LAMTOR2" evidence="8">
    <location>
        <begin position="894"/>
        <end position="984"/>
    </location>
</feature>
<gene>
    <name evidence="9" type="ORF">KCH_64290</name>
</gene>
<dbReference type="AlphaFoldDB" id="A0A066YP28"/>
<feature type="region of interest" description="Disordered" evidence="6">
    <location>
        <begin position="634"/>
        <end position="877"/>
    </location>
</feature>
<dbReference type="InterPro" id="IPR013587">
    <property type="entry name" value="Nitrate/nitrite_sensing"/>
</dbReference>
<dbReference type="Pfam" id="PF08376">
    <property type="entry name" value="NIT"/>
    <property type="match status" value="1"/>
</dbReference>
<dbReference type="InterPro" id="IPR036890">
    <property type="entry name" value="HATPase_C_sf"/>
</dbReference>
<feature type="compositionally biased region" description="Low complexity" evidence="6">
    <location>
        <begin position="674"/>
        <end position="683"/>
    </location>
</feature>
<name>A0A066YP28_9ACTN</name>
<accession>A0A066YP28</accession>
<keyword evidence="10" id="KW-1185">Reference proteome</keyword>
<dbReference type="GO" id="GO:0000160">
    <property type="term" value="P:phosphorelay signal transduction system"/>
    <property type="evidence" value="ECO:0007669"/>
    <property type="project" value="TreeGrafter"/>
</dbReference>
<evidence type="ECO:0000256" key="1">
    <source>
        <dbReference type="ARBA" id="ARBA00000085"/>
    </source>
</evidence>
<dbReference type="PANTHER" id="PTHR45436:SF5">
    <property type="entry name" value="SENSOR HISTIDINE KINASE TRCS"/>
    <property type="match status" value="1"/>
</dbReference>
<feature type="compositionally biased region" description="Low complexity" evidence="6">
    <location>
        <begin position="777"/>
        <end position="798"/>
    </location>
</feature>
<dbReference type="eggNOG" id="COG2018">
    <property type="taxonomic scope" value="Bacteria"/>
</dbReference>
<dbReference type="Pfam" id="PF03259">
    <property type="entry name" value="Robl_LC7"/>
    <property type="match status" value="1"/>
</dbReference>
<dbReference type="eggNOG" id="COG0642">
    <property type="taxonomic scope" value="Bacteria"/>
</dbReference>
<dbReference type="SMART" id="SM00387">
    <property type="entry name" value="HATPase_c"/>
    <property type="match status" value="1"/>
</dbReference>
<sequence>MRLRRSSIRARIIALLLVPIAALSGLWGYSTLITTGDVWNQLDISATYQAFGTPADQYADDLRIERAAAVLRLADPGNKAYADSYLKSQTVTDRDLQLLRYQAGSRDADKLNGDQRARIRDILSVAEQLAAIRSQIGQQRQSWDGALKDYSDLISPVFTFRSSFVSKESGSLPRQGTILVELTRGADYLAQETAAMRALRAGSATAAADPRKQQVVLDAMHAQQTLFRIYVGELDPQNQADYNELRTGEAWSALTTAEHGFDDAPDRAREVRSGPDTWGENSDRVLADINAINDRLVAKIGDQAHAYAVNSLLRGAVAGLIGLFAVVLSIVVSYRIGRRLVRELVGLRNAAADLSANRLPSVMLRLRRGEAVDVVAEVPQLEFGAGEIGQVGRAFNEVQRVAVEAAVEQAELRRGVSAVFVNLARRSQVLLHRQLTLLDTMERRTEDPRELEDLFRLDHLTTRMRRHAEGLIILSGGSPGRAWRKPVRMVDVVRAAVGEVEDYARVIVRPFPGTGLLGSAVADVTHLIAELVENATVFSPPQTQVTVQGEVVAHGFCLEIDDRGLGLNEQHLGEVNQRLAVEQEFDLADTDRLGLFVVSRLARRHGIRVHLRPSPYGGTSAVVLIPRELLADAAEMAPTGPPRRRGARPPARPRRRRTRPPARRARQGPRRPRPSAADPSAKPGGLPRRRTPAQAEAADGSPAKALGTGRHRRPEDVAPAAAKAPAPAAPGGPFRRSPRWPAGRPAAVAGGRRAAAAPGPAGQPGAPTPRRGRPGEPRAGPRAQPRGGPLRVRLLPARLRPRPRRPPPARLADRGPLRARPDRERRRPVGAAGARGRPSAAAAGRAALRAGARRAAGRSRPLRPPGAPAAGRTARTRRRNRIMTATTPPSGELDWLLNDLVGRVATLRHAVILSSDGLATGVSSGLGREDAEHLAAVAAGFHSLAKGAGRHFQVGGVRQTMVELDDAFLFITAAGDGSCLAVLSDAESDVGQIAYEMALLVKRVGEHLAAEPRTETTPPGR</sequence>
<dbReference type="Gene3D" id="3.30.565.10">
    <property type="entry name" value="Histidine kinase-like ATPase, C-terminal domain"/>
    <property type="match status" value="1"/>
</dbReference>
<dbReference type="RefSeq" id="WP_051653611.1">
    <property type="nucleotide sequence ID" value="NZ_KK853997.1"/>
</dbReference>
<dbReference type="InterPro" id="IPR050428">
    <property type="entry name" value="TCS_sensor_his_kinase"/>
</dbReference>
<feature type="domain" description="Histidine kinase/HSP90-like ATPase" evidence="7">
    <location>
        <begin position="519"/>
        <end position="629"/>
    </location>
</feature>
<feature type="compositionally biased region" description="Low complexity" evidence="6">
    <location>
        <begin position="718"/>
        <end position="769"/>
    </location>
</feature>
<dbReference type="SUPFAM" id="SSF103196">
    <property type="entry name" value="Roadblock/LC7 domain"/>
    <property type="match status" value="1"/>
</dbReference>
<dbReference type="GO" id="GO:0005886">
    <property type="term" value="C:plasma membrane"/>
    <property type="evidence" value="ECO:0007669"/>
    <property type="project" value="TreeGrafter"/>
</dbReference>
<feature type="compositionally biased region" description="Basic residues" evidence="6">
    <location>
        <begin position="642"/>
        <end position="673"/>
    </location>
</feature>
<dbReference type="Gene3D" id="3.30.450.30">
    <property type="entry name" value="Dynein light chain 2a, cytoplasmic"/>
    <property type="match status" value="1"/>
</dbReference>
<comment type="caution">
    <text evidence="9">The sequence shown here is derived from an EMBL/GenBank/DDBJ whole genome shotgun (WGS) entry which is preliminary data.</text>
</comment>
<dbReference type="Proteomes" id="UP000027178">
    <property type="component" value="Unassembled WGS sequence"/>
</dbReference>
<comment type="catalytic activity">
    <reaction evidence="1">
        <text>ATP + protein L-histidine = ADP + protein N-phospho-L-histidine.</text>
        <dbReference type="EC" id="2.7.13.3"/>
    </reaction>
</comment>
<evidence type="ECO:0000256" key="5">
    <source>
        <dbReference type="ARBA" id="ARBA00022777"/>
    </source>
</evidence>
<feature type="compositionally biased region" description="Basic and acidic residues" evidence="6">
    <location>
        <begin position="811"/>
        <end position="827"/>
    </location>
</feature>
<protein>
    <recommendedName>
        <fullName evidence="2">histidine kinase</fullName>
        <ecNumber evidence="2">2.7.13.3</ecNumber>
    </recommendedName>
</protein>
<dbReference type="Gene3D" id="6.10.340.10">
    <property type="match status" value="1"/>
</dbReference>
<dbReference type="Pfam" id="PF02518">
    <property type="entry name" value="HATPase_c"/>
    <property type="match status" value="1"/>
</dbReference>
<keyword evidence="3" id="KW-0597">Phosphoprotein</keyword>
<evidence type="ECO:0000256" key="3">
    <source>
        <dbReference type="ARBA" id="ARBA00022553"/>
    </source>
</evidence>
<feature type="compositionally biased region" description="Low complexity" evidence="6">
    <location>
        <begin position="829"/>
        <end position="850"/>
    </location>
</feature>
<dbReference type="PANTHER" id="PTHR45436">
    <property type="entry name" value="SENSOR HISTIDINE KINASE YKOH"/>
    <property type="match status" value="1"/>
</dbReference>
<reference evidence="9 10" key="1">
    <citation type="submission" date="2014-05" db="EMBL/GenBank/DDBJ databases">
        <title>Draft Genome Sequence of Kitasatospora cheerisanensis KCTC 2395.</title>
        <authorList>
            <person name="Nam D.H."/>
        </authorList>
    </citation>
    <scope>NUCLEOTIDE SEQUENCE [LARGE SCALE GENOMIC DNA]</scope>
    <source>
        <strain evidence="9 10">KCTC 2395</strain>
    </source>
</reference>
<dbReference type="InterPro" id="IPR003594">
    <property type="entry name" value="HATPase_dom"/>
</dbReference>
<evidence type="ECO:0000259" key="7">
    <source>
        <dbReference type="SMART" id="SM00387"/>
    </source>
</evidence>
<evidence type="ECO:0000313" key="9">
    <source>
        <dbReference type="EMBL" id="KDN81709.1"/>
    </source>
</evidence>
<organism evidence="9 10">
    <name type="scientific">Kitasatospora cheerisanensis KCTC 2395</name>
    <dbReference type="NCBI Taxonomy" id="1348663"/>
    <lineage>
        <taxon>Bacteria</taxon>
        <taxon>Bacillati</taxon>
        <taxon>Actinomycetota</taxon>
        <taxon>Actinomycetes</taxon>
        <taxon>Kitasatosporales</taxon>
        <taxon>Streptomycetaceae</taxon>
        <taxon>Kitasatospora</taxon>
    </lineage>
</organism>
<evidence type="ECO:0000256" key="2">
    <source>
        <dbReference type="ARBA" id="ARBA00012438"/>
    </source>
</evidence>
<dbReference type="HOGENOM" id="CLU_002554_2_0_11"/>
<keyword evidence="5 9" id="KW-0418">Kinase</keyword>
<evidence type="ECO:0000256" key="4">
    <source>
        <dbReference type="ARBA" id="ARBA00022679"/>
    </source>
</evidence>
<feature type="compositionally biased region" description="Basic residues" evidence="6">
    <location>
        <begin position="851"/>
        <end position="861"/>
    </location>
</feature>
<dbReference type="PATRIC" id="fig|1348663.4.peg.6223"/>
<dbReference type="SMART" id="SM00960">
    <property type="entry name" value="Robl_LC7"/>
    <property type="match status" value="1"/>
</dbReference>
<evidence type="ECO:0000256" key="6">
    <source>
        <dbReference type="SAM" id="MobiDB-lite"/>
    </source>
</evidence>
<dbReference type="GO" id="GO:0004673">
    <property type="term" value="F:protein histidine kinase activity"/>
    <property type="evidence" value="ECO:0007669"/>
    <property type="project" value="UniProtKB-EC"/>
</dbReference>
<proteinExistence type="predicted"/>
<dbReference type="EMBL" id="JNBY01000131">
    <property type="protein sequence ID" value="KDN81709.1"/>
    <property type="molecule type" value="Genomic_DNA"/>
</dbReference>
<evidence type="ECO:0000259" key="8">
    <source>
        <dbReference type="SMART" id="SM00960"/>
    </source>
</evidence>
<keyword evidence="4 9" id="KW-0808">Transferase</keyword>
<evidence type="ECO:0000313" key="10">
    <source>
        <dbReference type="Proteomes" id="UP000027178"/>
    </source>
</evidence>
<dbReference type="EC" id="2.7.13.3" evidence="2"/>
<dbReference type="SUPFAM" id="SSF55874">
    <property type="entry name" value="ATPase domain of HSP90 chaperone/DNA topoisomerase II/histidine kinase"/>
    <property type="match status" value="1"/>
</dbReference>